<dbReference type="GO" id="GO:0016787">
    <property type="term" value="F:hydrolase activity"/>
    <property type="evidence" value="ECO:0007669"/>
    <property type="project" value="UniProtKB-KW"/>
</dbReference>
<dbReference type="PANTHER" id="PTHR43798">
    <property type="entry name" value="MONOACYLGLYCEROL LIPASE"/>
    <property type="match status" value="1"/>
</dbReference>
<dbReference type="EMBL" id="BAAAZE010000005">
    <property type="protein sequence ID" value="GAA4015573.1"/>
    <property type="molecule type" value="Genomic_DNA"/>
</dbReference>
<reference evidence="3" key="1">
    <citation type="journal article" date="2019" name="Int. J. Syst. Evol. Microbiol.">
        <title>The Global Catalogue of Microorganisms (GCM) 10K type strain sequencing project: providing services to taxonomists for standard genome sequencing and annotation.</title>
        <authorList>
            <consortium name="The Broad Institute Genomics Platform"/>
            <consortium name="The Broad Institute Genome Sequencing Center for Infectious Disease"/>
            <person name="Wu L."/>
            <person name="Ma J."/>
        </authorList>
    </citation>
    <scope>NUCLEOTIDE SEQUENCE [LARGE SCALE GENOMIC DNA]</scope>
    <source>
        <strain evidence="3">JCM 16673</strain>
    </source>
</reference>
<accession>A0ABP7ST38</accession>
<dbReference type="InterPro" id="IPR050266">
    <property type="entry name" value="AB_hydrolase_sf"/>
</dbReference>
<keyword evidence="2" id="KW-0378">Hydrolase</keyword>
<evidence type="ECO:0000313" key="3">
    <source>
        <dbReference type="Proteomes" id="UP001501353"/>
    </source>
</evidence>
<dbReference type="RefSeq" id="WP_344761949.1">
    <property type="nucleotide sequence ID" value="NZ_BAAAZE010000005.1"/>
</dbReference>
<gene>
    <name evidence="2" type="ORF">GCM10022212_08040</name>
</gene>
<evidence type="ECO:0000259" key="1">
    <source>
        <dbReference type="Pfam" id="PF12697"/>
    </source>
</evidence>
<comment type="caution">
    <text evidence="2">The sequence shown here is derived from an EMBL/GenBank/DDBJ whole genome shotgun (WGS) entry which is preliminary data.</text>
</comment>
<dbReference type="Gene3D" id="3.40.50.1820">
    <property type="entry name" value="alpha/beta hydrolase"/>
    <property type="match status" value="1"/>
</dbReference>
<dbReference type="SUPFAM" id="SSF53474">
    <property type="entry name" value="alpha/beta-Hydrolases"/>
    <property type="match status" value="1"/>
</dbReference>
<dbReference type="InterPro" id="IPR029058">
    <property type="entry name" value="AB_hydrolase_fold"/>
</dbReference>
<dbReference type="Proteomes" id="UP001501353">
    <property type="component" value="Unassembled WGS sequence"/>
</dbReference>
<name>A0ABP7ST38_9BURK</name>
<sequence length="278" mass="30676">MNLTCSGSGRPTVIFDSGMADWGFTWALVQPRIATTTRACTYDRAGLGYSDASHRTGDSTNMVDDLHRLLQQAAIPPPYVLVGHSLGGLNVRLFADRYRTEVSGMVLVDASHEDGMARIDRHPDGHETDRYRANLQRWSYCIAHPAAADFATRCIEPADPRYSAQLNAERARLQALPRYQQAQYSETKHYLDGSSFAAVRAARRYYGDMPLEVLTAGQTIASVGPEWLRLQRELAALSRRGVQITVAGAGHYIQLDRPATVSASIERVVAAARSEMAH</sequence>
<dbReference type="InterPro" id="IPR000073">
    <property type="entry name" value="AB_hydrolase_1"/>
</dbReference>
<feature type="domain" description="AB hydrolase-1" evidence="1">
    <location>
        <begin position="21"/>
        <end position="262"/>
    </location>
</feature>
<protein>
    <submittedName>
        <fullName evidence="2">Alpha/beta hydrolase</fullName>
    </submittedName>
</protein>
<dbReference type="Pfam" id="PF12697">
    <property type="entry name" value="Abhydrolase_6"/>
    <property type="match status" value="1"/>
</dbReference>
<organism evidence="2 3">
    <name type="scientific">Actimicrobium antarcticum</name>
    <dbReference type="NCBI Taxonomy" id="1051899"/>
    <lineage>
        <taxon>Bacteria</taxon>
        <taxon>Pseudomonadati</taxon>
        <taxon>Pseudomonadota</taxon>
        <taxon>Betaproteobacteria</taxon>
        <taxon>Burkholderiales</taxon>
        <taxon>Oxalobacteraceae</taxon>
        <taxon>Actimicrobium</taxon>
    </lineage>
</organism>
<keyword evidence="3" id="KW-1185">Reference proteome</keyword>
<dbReference type="PANTHER" id="PTHR43798:SF33">
    <property type="entry name" value="HYDROLASE, PUTATIVE (AFU_ORTHOLOGUE AFUA_2G14860)-RELATED"/>
    <property type="match status" value="1"/>
</dbReference>
<evidence type="ECO:0000313" key="2">
    <source>
        <dbReference type="EMBL" id="GAA4015573.1"/>
    </source>
</evidence>
<proteinExistence type="predicted"/>